<dbReference type="RefSeq" id="WP_165240918.1">
    <property type="nucleotide sequence ID" value="NZ_JAAKZV010000153.1"/>
</dbReference>
<dbReference type="GO" id="GO:0032259">
    <property type="term" value="P:methylation"/>
    <property type="evidence" value="ECO:0007669"/>
    <property type="project" value="UniProtKB-KW"/>
</dbReference>
<dbReference type="Proteomes" id="UP000481583">
    <property type="component" value="Unassembled WGS sequence"/>
</dbReference>
<dbReference type="AlphaFoldDB" id="A0A6G4U7D7"/>
<dbReference type="Gene3D" id="3.40.50.150">
    <property type="entry name" value="Vaccinia Virus protein VP39"/>
    <property type="match status" value="1"/>
</dbReference>
<protein>
    <submittedName>
        <fullName evidence="2">Class I SAM-dependent methyltransferase</fullName>
    </submittedName>
</protein>
<evidence type="ECO:0000259" key="1">
    <source>
        <dbReference type="Pfam" id="PF08241"/>
    </source>
</evidence>
<dbReference type="Pfam" id="PF08241">
    <property type="entry name" value="Methyltransf_11"/>
    <property type="match status" value="1"/>
</dbReference>
<dbReference type="InterPro" id="IPR029063">
    <property type="entry name" value="SAM-dependent_MTases_sf"/>
</dbReference>
<dbReference type="SUPFAM" id="SSF53335">
    <property type="entry name" value="S-adenosyl-L-methionine-dependent methyltransferases"/>
    <property type="match status" value="1"/>
</dbReference>
<comment type="caution">
    <text evidence="2">The sequence shown here is derived from an EMBL/GenBank/DDBJ whole genome shotgun (WGS) entry which is preliminary data.</text>
</comment>
<dbReference type="GO" id="GO:0008757">
    <property type="term" value="F:S-adenosylmethionine-dependent methyltransferase activity"/>
    <property type="evidence" value="ECO:0007669"/>
    <property type="project" value="InterPro"/>
</dbReference>
<name>A0A6G4U7D7_9ACTN</name>
<keyword evidence="2" id="KW-0489">Methyltransferase</keyword>
<sequence>MSEQADSVSEYAARNQADWNTRADQYQAEHGASLAEHGGLTWSGWNLPEAELQVLGEVTGLDVLEFGCGAAQWSIGLARKGARMVALDLSERQLEHARHAMTAAGLDFPLVQASAESVPLPDESFDVVFCDHGALSFADPYRTVPEAARLLRPGGLLAFSHMSPLSELCWPDGAEGPDESLHRDYFSLYRLDLDDGVTFNLPYGGWIRLFRANGLEVLDLIEPRPAVDATSSYWSARTHAWARHWPVECIWRLRKR</sequence>
<organism evidence="2 3">
    <name type="scientific">Streptomyces coryli</name>
    <dbReference type="NCBI Taxonomy" id="1128680"/>
    <lineage>
        <taxon>Bacteria</taxon>
        <taxon>Bacillati</taxon>
        <taxon>Actinomycetota</taxon>
        <taxon>Actinomycetes</taxon>
        <taxon>Kitasatosporales</taxon>
        <taxon>Streptomycetaceae</taxon>
        <taxon>Streptomyces</taxon>
    </lineage>
</organism>
<evidence type="ECO:0000313" key="2">
    <source>
        <dbReference type="EMBL" id="NGN67626.1"/>
    </source>
</evidence>
<dbReference type="EMBL" id="JAAKZV010000153">
    <property type="protein sequence ID" value="NGN67626.1"/>
    <property type="molecule type" value="Genomic_DNA"/>
</dbReference>
<dbReference type="InterPro" id="IPR013216">
    <property type="entry name" value="Methyltransf_11"/>
</dbReference>
<feature type="domain" description="Methyltransferase type 11" evidence="1">
    <location>
        <begin position="64"/>
        <end position="159"/>
    </location>
</feature>
<reference evidence="2 3" key="1">
    <citation type="submission" date="2020-02" db="EMBL/GenBank/DDBJ databases">
        <title>Whole-genome analyses of novel actinobacteria.</title>
        <authorList>
            <person name="Sahin N."/>
        </authorList>
    </citation>
    <scope>NUCLEOTIDE SEQUENCE [LARGE SCALE GENOMIC DNA]</scope>
    <source>
        <strain evidence="2 3">A7024</strain>
    </source>
</reference>
<dbReference type="CDD" id="cd02440">
    <property type="entry name" value="AdoMet_MTases"/>
    <property type="match status" value="1"/>
</dbReference>
<accession>A0A6G4U7D7</accession>
<keyword evidence="2" id="KW-0808">Transferase</keyword>
<dbReference type="PANTHER" id="PTHR43591">
    <property type="entry name" value="METHYLTRANSFERASE"/>
    <property type="match status" value="1"/>
</dbReference>
<gene>
    <name evidence="2" type="ORF">G5C51_27460</name>
</gene>
<proteinExistence type="predicted"/>
<evidence type="ECO:0000313" key="3">
    <source>
        <dbReference type="Proteomes" id="UP000481583"/>
    </source>
</evidence>
<keyword evidence="3" id="KW-1185">Reference proteome</keyword>